<sequence length="49" mass="5029">MVTLAVGCLFTTTVNVAFPPAYVVVKPVVGVTLIPFVSLSLFVSATSAT</sequence>
<dbReference type="EMBL" id="LO018304">
    <property type="protein sequence ID" value="CUM61700.1"/>
    <property type="molecule type" value="Genomic_DNA"/>
</dbReference>
<accession>A0A1J1JN45</accession>
<keyword evidence="1" id="KW-1133">Transmembrane helix</keyword>
<keyword evidence="1" id="KW-0472">Membrane</keyword>
<evidence type="ECO:0000313" key="2">
    <source>
        <dbReference type="EMBL" id="CUM61700.1"/>
    </source>
</evidence>
<dbReference type="AlphaFoldDB" id="A0A1J1JN45"/>
<name>A0A1J1JN45_PLAAG</name>
<keyword evidence="1" id="KW-0812">Transmembrane</keyword>
<feature type="transmembrane region" description="Helical" evidence="1">
    <location>
        <begin position="27"/>
        <end position="48"/>
    </location>
</feature>
<proteinExistence type="predicted"/>
<evidence type="ECO:0000256" key="1">
    <source>
        <dbReference type="SAM" id="Phobius"/>
    </source>
</evidence>
<organism evidence="2">
    <name type="scientific">Planktothrix agardhii</name>
    <name type="common">Oscillatoria agardhii</name>
    <dbReference type="NCBI Taxonomy" id="1160"/>
    <lineage>
        <taxon>Bacteria</taxon>
        <taxon>Bacillati</taxon>
        <taxon>Cyanobacteriota</taxon>
        <taxon>Cyanophyceae</taxon>
        <taxon>Oscillatoriophycideae</taxon>
        <taxon>Oscillatoriales</taxon>
        <taxon>Microcoleaceae</taxon>
        <taxon>Planktothrix</taxon>
    </lineage>
</organism>
<protein>
    <submittedName>
        <fullName evidence="2">Uncharacterized protein</fullName>
    </submittedName>
</protein>
<reference evidence="2" key="1">
    <citation type="submission" date="2015-09" db="EMBL/GenBank/DDBJ databases">
        <authorList>
            <person name="Jackson K.R."/>
            <person name="Lunt B.L."/>
            <person name="Fisher J.N.B."/>
            <person name="Gardner A.V."/>
            <person name="Bailey M.E."/>
            <person name="Deus L.M."/>
            <person name="Earl A.S."/>
            <person name="Gibby P.D."/>
            <person name="Hartmann K.A."/>
            <person name="Liu J.E."/>
            <person name="Manci A.M."/>
            <person name="Nielsen D.A."/>
            <person name="Solomon M.B."/>
            <person name="Breakwell D.P."/>
            <person name="Burnett S.H."/>
            <person name="Grose J.H."/>
        </authorList>
    </citation>
    <scope>NUCLEOTIDE SEQUENCE</scope>
    <source>
        <strain evidence="2">7805</strain>
    </source>
</reference>
<gene>
    <name evidence="2" type="ORF">PLAM_3734</name>
</gene>